<dbReference type="PANTHER" id="PTHR42951">
    <property type="entry name" value="METALLO-BETA-LACTAMASE DOMAIN-CONTAINING"/>
    <property type="match status" value="1"/>
</dbReference>
<accession>A0A396SJZ5</accession>
<dbReference type="EMBL" id="QWEI01000008">
    <property type="protein sequence ID" value="RHW34711.1"/>
    <property type="molecule type" value="Genomic_DNA"/>
</dbReference>
<dbReference type="RefSeq" id="WP_118876978.1">
    <property type="nucleotide sequence ID" value="NZ_QWEI01000008.1"/>
</dbReference>
<gene>
    <name evidence="2" type="ORF">D1B33_13760</name>
</gene>
<dbReference type="AlphaFoldDB" id="A0A396SJZ5"/>
<organism evidence="2 3">
    <name type="scientific">Ureibacillus yapensis</name>
    <dbReference type="NCBI Taxonomy" id="2304605"/>
    <lineage>
        <taxon>Bacteria</taxon>
        <taxon>Bacillati</taxon>
        <taxon>Bacillota</taxon>
        <taxon>Bacilli</taxon>
        <taxon>Bacillales</taxon>
        <taxon>Caryophanaceae</taxon>
        <taxon>Ureibacillus</taxon>
    </lineage>
</organism>
<reference evidence="2 3" key="1">
    <citation type="submission" date="2018-08" db="EMBL/GenBank/DDBJ databases">
        <title>Lysinibacillus sp. YLB-03 draft genome sequence.</title>
        <authorList>
            <person name="Yu L."/>
        </authorList>
    </citation>
    <scope>NUCLEOTIDE SEQUENCE [LARGE SCALE GENOMIC DNA]</scope>
    <source>
        <strain evidence="2 3">YLB-03</strain>
    </source>
</reference>
<dbReference type="Pfam" id="PF00753">
    <property type="entry name" value="Lactamase_B"/>
    <property type="match status" value="1"/>
</dbReference>
<dbReference type="SMART" id="SM00849">
    <property type="entry name" value="Lactamase_B"/>
    <property type="match status" value="1"/>
</dbReference>
<dbReference type="PANTHER" id="PTHR42951:SF9">
    <property type="entry name" value="METAL-DEPENDENT HYDROLASE"/>
    <property type="match status" value="1"/>
</dbReference>
<dbReference type="OrthoDB" id="9802248at2"/>
<evidence type="ECO:0000313" key="3">
    <source>
        <dbReference type="Proteomes" id="UP000265692"/>
    </source>
</evidence>
<keyword evidence="3" id="KW-1185">Reference proteome</keyword>
<evidence type="ECO:0000259" key="1">
    <source>
        <dbReference type="SMART" id="SM00849"/>
    </source>
</evidence>
<dbReference type="InterPro" id="IPR050855">
    <property type="entry name" value="NDM-1-like"/>
</dbReference>
<dbReference type="Gene3D" id="3.60.15.10">
    <property type="entry name" value="Ribonuclease Z/Hydroxyacylglutathione hydrolase-like"/>
    <property type="match status" value="1"/>
</dbReference>
<keyword evidence="2" id="KW-0378">Hydrolase</keyword>
<sequence length="242" mass="26428">MKINKFNNLYQLILWPNLFPVNCYIFEELHELTLIDTGMPASFIGIAKTIEELNKPLTNIVLTHAHGDHVGSIMKCKEEFPDACVSISLRDHRLLKGDTSLDENEPQTPIKGGVPKNLNVVADRLLKEGDKIGSLEAVETPGHTPGSISLLDRNTGALIVGDAFQTQGKVAVCGQLVISFPFPAFGTWNKELSLESAKKIHQLSPSLLAAGHGKVLTSPEESIKRGIIEAERKLSAQMTKEA</sequence>
<proteinExistence type="predicted"/>
<dbReference type="SUPFAM" id="SSF56281">
    <property type="entry name" value="Metallo-hydrolase/oxidoreductase"/>
    <property type="match status" value="1"/>
</dbReference>
<dbReference type="CDD" id="cd07721">
    <property type="entry name" value="yflN-like_MBL-fold"/>
    <property type="match status" value="1"/>
</dbReference>
<comment type="caution">
    <text evidence="2">The sequence shown here is derived from an EMBL/GenBank/DDBJ whole genome shotgun (WGS) entry which is preliminary data.</text>
</comment>
<protein>
    <submittedName>
        <fullName evidence="2">MBL fold metallo-hydrolase</fullName>
    </submittedName>
</protein>
<dbReference type="Proteomes" id="UP000265692">
    <property type="component" value="Unassembled WGS sequence"/>
</dbReference>
<evidence type="ECO:0000313" key="2">
    <source>
        <dbReference type="EMBL" id="RHW34711.1"/>
    </source>
</evidence>
<name>A0A396SJZ5_9BACL</name>
<dbReference type="InterPro" id="IPR001279">
    <property type="entry name" value="Metallo-B-lactamas"/>
</dbReference>
<dbReference type="InterPro" id="IPR036866">
    <property type="entry name" value="RibonucZ/Hydroxyglut_hydro"/>
</dbReference>
<dbReference type="GO" id="GO:0016787">
    <property type="term" value="F:hydrolase activity"/>
    <property type="evidence" value="ECO:0007669"/>
    <property type="project" value="UniProtKB-KW"/>
</dbReference>
<feature type="domain" description="Metallo-beta-lactamase" evidence="1">
    <location>
        <begin position="20"/>
        <end position="212"/>
    </location>
</feature>